<evidence type="ECO:0000313" key="2">
    <source>
        <dbReference type="Proteomes" id="UP000005283"/>
    </source>
</evidence>
<name>D1W2I4_9BACT</name>
<sequence length="63" mass="7850">MWRFYYAKLTEKELADFRESACLSVIYIEEGDRYAFNRWLLHHVVKDCDFLWLLSVFYYLCIR</sequence>
<comment type="caution">
    <text evidence="1">The sequence shown here is derived from an EMBL/GenBank/DDBJ whole genome shotgun (WGS) entry which is preliminary data.</text>
</comment>
<keyword evidence="2" id="KW-1185">Reference proteome</keyword>
<evidence type="ECO:0000313" key="1">
    <source>
        <dbReference type="EMBL" id="EFA93231.1"/>
    </source>
</evidence>
<reference evidence="1 2" key="1">
    <citation type="submission" date="2009-12" db="EMBL/GenBank/DDBJ databases">
        <title>Genome Sequence of Prevotella buccalis ATCC 35310.</title>
        <authorList>
            <person name="Durkin A.S."/>
            <person name="Madupu R."/>
            <person name="Torralba M."/>
            <person name="Methe B."/>
            <person name="Sutton G."/>
            <person name="Strausberg R.L."/>
            <person name="Nelson K.E."/>
        </authorList>
    </citation>
    <scope>NUCLEOTIDE SEQUENCE [LARGE SCALE GENOMIC DNA]</scope>
    <source>
        <strain evidence="1 2">ATCC 35310</strain>
    </source>
</reference>
<protein>
    <submittedName>
        <fullName evidence="1">Uncharacterized protein</fullName>
    </submittedName>
</protein>
<gene>
    <name evidence="1" type="ORF">HMPREF0650_0465</name>
</gene>
<dbReference type="STRING" id="679190.HMPREF0650_0465"/>
<accession>D1W2I4</accession>
<organism evidence="1 2">
    <name type="scientific">Hoylesella buccalis ATCC 35310</name>
    <dbReference type="NCBI Taxonomy" id="679190"/>
    <lineage>
        <taxon>Bacteria</taxon>
        <taxon>Pseudomonadati</taxon>
        <taxon>Bacteroidota</taxon>
        <taxon>Bacteroidia</taxon>
        <taxon>Bacteroidales</taxon>
        <taxon>Prevotellaceae</taxon>
        <taxon>Hoylesella</taxon>
    </lineage>
</organism>
<proteinExistence type="predicted"/>
<dbReference type="EMBL" id="ADEG01000005">
    <property type="protein sequence ID" value="EFA93231.1"/>
    <property type="molecule type" value="Genomic_DNA"/>
</dbReference>
<dbReference type="Proteomes" id="UP000005283">
    <property type="component" value="Unassembled WGS sequence"/>
</dbReference>
<dbReference type="AlphaFoldDB" id="D1W2I4"/>